<name>A0A448Z5N2_9STRA</name>
<dbReference type="OrthoDB" id="53628at2759"/>
<evidence type="ECO:0000313" key="3">
    <source>
        <dbReference type="Proteomes" id="UP000291116"/>
    </source>
</evidence>
<protein>
    <submittedName>
        <fullName evidence="2">Uncharacterized protein</fullName>
    </submittedName>
</protein>
<proteinExistence type="predicted"/>
<keyword evidence="3" id="KW-1185">Reference proteome</keyword>
<feature type="compositionally biased region" description="Polar residues" evidence="1">
    <location>
        <begin position="1"/>
        <end position="15"/>
    </location>
</feature>
<sequence length="334" mass="37406">MGFLKTSTVVKTMTHSPPPKHRRQPSLASSSTSSSTSSSCSSSFEHHVFTVEDGTDMGSLSRCQELDLGSELQQSSWNDDDTDSPFVSKREKAELMVTECGDEQQLQQLTMSPAKQLVDYRIRVRSRPESSFLSSQSSWMIQNSRSPSNVFFSSHISSSSREDAEYQIKNTIDALVGSISAAINFCRHSGVPKPSILQLERNLKMKRYFAVLSRIQHYIGCVRSETMDDLQAKIYLAVTAWEALCRYKALEYKLAYKNVSRLRNAAAATVEQSGSSFSLSSSSAVLSRTSGGKIDESEIERAIQLQIKYGEQATMCQKKLYLVQRWQRQVLSRG</sequence>
<accession>A0A448Z5N2</accession>
<feature type="compositionally biased region" description="Low complexity" evidence="1">
    <location>
        <begin position="29"/>
        <end position="41"/>
    </location>
</feature>
<dbReference type="AlphaFoldDB" id="A0A448Z5N2"/>
<dbReference type="EMBL" id="CAACVS010000122">
    <property type="protein sequence ID" value="VEU37341.1"/>
    <property type="molecule type" value="Genomic_DNA"/>
</dbReference>
<feature type="region of interest" description="Disordered" evidence="1">
    <location>
        <begin position="1"/>
        <end position="41"/>
    </location>
</feature>
<reference evidence="2 3" key="1">
    <citation type="submission" date="2019-01" db="EMBL/GenBank/DDBJ databases">
        <authorList>
            <person name="Ferrante I. M."/>
        </authorList>
    </citation>
    <scope>NUCLEOTIDE SEQUENCE [LARGE SCALE GENOMIC DNA]</scope>
    <source>
        <strain evidence="2 3">B856</strain>
    </source>
</reference>
<evidence type="ECO:0000313" key="2">
    <source>
        <dbReference type="EMBL" id="VEU37341.1"/>
    </source>
</evidence>
<organism evidence="2 3">
    <name type="scientific">Pseudo-nitzschia multistriata</name>
    <dbReference type="NCBI Taxonomy" id="183589"/>
    <lineage>
        <taxon>Eukaryota</taxon>
        <taxon>Sar</taxon>
        <taxon>Stramenopiles</taxon>
        <taxon>Ochrophyta</taxon>
        <taxon>Bacillariophyta</taxon>
        <taxon>Bacillariophyceae</taxon>
        <taxon>Bacillariophycidae</taxon>
        <taxon>Bacillariales</taxon>
        <taxon>Bacillariaceae</taxon>
        <taxon>Pseudo-nitzschia</taxon>
    </lineage>
</organism>
<evidence type="ECO:0000256" key="1">
    <source>
        <dbReference type="SAM" id="MobiDB-lite"/>
    </source>
</evidence>
<gene>
    <name evidence="2" type="ORF">PSNMU_V1.4_AUG-EV-PASAV3_0041390</name>
</gene>
<dbReference type="Proteomes" id="UP000291116">
    <property type="component" value="Unassembled WGS sequence"/>
</dbReference>